<gene>
    <name evidence="2" type="ORF">GWI33_010625</name>
</gene>
<organism evidence="2 3">
    <name type="scientific">Rhynchophorus ferrugineus</name>
    <name type="common">Red palm weevil</name>
    <name type="synonym">Curculio ferrugineus</name>
    <dbReference type="NCBI Taxonomy" id="354439"/>
    <lineage>
        <taxon>Eukaryota</taxon>
        <taxon>Metazoa</taxon>
        <taxon>Ecdysozoa</taxon>
        <taxon>Arthropoda</taxon>
        <taxon>Hexapoda</taxon>
        <taxon>Insecta</taxon>
        <taxon>Pterygota</taxon>
        <taxon>Neoptera</taxon>
        <taxon>Endopterygota</taxon>
        <taxon>Coleoptera</taxon>
        <taxon>Polyphaga</taxon>
        <taxon>Cucujiformia</taxon>
        <taxon>Curculionidae</taxon>
        <taxon>Dryophthorinae</taxon>
        <taxon>Rhynchophorus</taxon>
    </lineage>
</organism>
<evidence type="ECO:0000313" key="2">
    <source>
        <dbReference type="EMBL" id="KAF7285453.1"/>
    </source>
</evidence>
<comment type="caution">
    <text evidence="2">The sequence shown here is derived from an EMBL/GenBank/DDBJ whole genome shotgun (WGS) entry which is preliminary data.</text>
</comment>
<dbReference type="Gene3D" id="3.30.40.10">
    <property type="entry name" value="Zinc/RING finger domain, C3HC4 (zinc finger)"/>
    <property type="match status" value="1"/>
</dbReference>
<dbReference type="InterPro" id="IPR041282">
    <property type="entry name" value="FYVE_2"/>
</dbReference>
<proteinExistence type="predicted"/>
<accession>A0A834IUS8</accession>
<dbReference type="SUPFAM" id="SSF57903">
    <property type="entry name" value="FYVE/PHD zinc finger"/>
    <property type="match status" value="1"/>
</dbReference>
<name>A0A834IUS8_RHYFE</name>
<evidence type="ECO:0000313" key="3">
    <source>
        <dbReference type="Proteomes" id="UP000625711"/>
    </source>
</evidence>
<protein>
    <recommendedName>
        <fullName evidence="1">FYVE-type zinc finger domain-containing protein</fullName>
    </recommendedName>
</protein>
<feature type="domain" description="FYVE-type zinc finger" evidence="1">
    <location>
        <begin position="87"/>
        <end position="171"/>
    </location>
</feature>
<evidence type="ECO:0000259" key="1">
    <source>
        <dbReference type="Pfam" id="PF02318"/>
    </source>
</evidence>
<sequence length="173" mass="19847">MQEDPTSSSCEVLAAATREAAYLTDKERETILAVLTKDEQLRRQQQVKILINLNNTNLKIYILVWDFLLLSPSSYKSNNNLATNAAPINYSDSNRRRHLKAELQNLRRKGALKVSDEAYQDPDRTCGRCRSDLGRVINRGACCTSCRLKVCKACREYNFRATDWVCTVCYKRM</sequence>
<dbReference type="EMBL" id="JAACXV010000054">
    <property type="protein sequence ID" value="KAF7285453.1"/>
    <property type="molecule type" value="Genomic_DNA"/>
</dbReference>
<dbReference type="Proteomes" id="UP000625711">
    <property type="component" value="Unassembled WGS sequence"/>
</dbReference>
<dbReference type="Pfam" id="PF02318">
    <property type="entry name" value="FYVE_2"/>
    <property type="match status" value="1"/>
</dbReference>
<dbReference type="InterPro" id="IPR013083">
    <property type="entry name" value="Znf_RING/FYVE/PHD"/>
</dbReference>
<dbReference type="CDD" id="cd15747">
    <property type="entry name" value="FYVE_Slp3_4_5"/>
    <property type="match status" value="1"/>
</dbReference>
<keyword evidence="3" id="KW-1185">Reference proteome</keyword>
<dbReference type="InterPro" id="IPR011011">
    <property type="entry name" value="Znf_FYVE_PHD"/>
</dbReference>
<reference evidence="2" key="1">
    <citation type="submission" date="2020-08" db="EMBL/GenBank/DDBJ databases">
        <title>Genome sequencing and assembly of the red palm weevil Rhynchophorus ferrugineus.</title>
        <authorList>
            <person name="Dias G.B."/>
            <person name="Bergman C.M."/>
            <person name="Manee M."/>
        </authorList>
    </citation>
    <scope>NUCLEOTIDE SEQUENCE</scope>
    <source>
        <strain evidence="2">AA-2017</strain>
        <tissue evidence="2">Whole larva</tissue>
    </source>
</reference>
<dbReference type="AlphaFoldDB" id="A0A834IUS8"/>
<dbReference type="OrthoDB" id="195679at2759"/>